<dbReference type="PANTHER" id="PTHR43308:SF5">
    <property type="entry name" value="S-LAYER PROTEIN _ PEPTIDOGLYCAN ENDO-BETA-N-ACETYLGLUCOSAMINIDASE"/>
    <property type="match status" value="1"/>
</dbReference>
<reference evidence="5" key="1">
    <citation type="journal article" date="2019" name="Int. J. Syst. Evol. Microbiol.">
        <title>The Global Catalogue of Microorganisms (GCM) 10K type strain sequencing project: providing services to taxonomists for standard genome sequencing and annotation.</title>
        <authorList>
            <consortium name="The Broad Institute Genomics Platform"/>
            <consortium name="The Broad Institute Genome Sequencing Center for Infectious Disease"/>
            <person name="Wu L."/>
            <person name="Ma J."/>
        </authorList>
    </citation>
    <scope>NUCLEOTIDE SEQUENCE [LARGE SCALE GENOMIC DNA]</scope>
    <source>
        <strain evidence="5">CGMCC 1.13574</strain>
    </source>
</reference>
<dbReference type="EMBL" id="JBHUIO010000005">
    <property type="protein sequence ID" value="MFD2170605.1"/>
    <property type="molecule type" value="Genomic_DNA"/>
</dbReference>
<dbReference type="InterPro" id="IPR003343">
    <property type="entry name" value="Big_2"/>
</dbReference>
<feature type="compositionally biased region" description="Pro residues" evidence="1">
    <location>
        <begin position="396"/>
        <end position="405"/>
    </location>
</feature>
<dbReference type="InterPro" id="IPR051465">
    <property type="entry name" value="Cell_Envelope_Struct_Comp"/>
</dbReference>
<feature type="signal peptide" evidence="2">
    <location>
        <begin position="1"/>
        <end position="24"/>
    </location>
</feature>
<evidence type="ECO:0000259" key="3">
    <source>
        <dbReference type="PROSITE" id="PS51272"/>
    </source>
</evidence>
<dbReference type="SMART" id="SM00635">
    <property type="entry name" value="BID_2"/>
    <property type="match status" value="2"/>
</dbReference>
<dbReference type="Pfam" id="PF00395">
    <property type="entry name" value="SLH"/>
    <property type="match status" value="2"/>
</dbReference>
<evidence type="ECO:0000313" key="4">
    <source>
        <dbReference type="EMBL" id="MFD2170605.1"/>
    </source>
</evidence>
<gene>
    <name evidence="4" type="ORF">ACFSOY_11390</name>
</gene>
<feature type="region of interest" description="Disordered" evidence="1">
    <location>
        <begin position="391"/>
        <end position="412"/>
    </location>
</feature>
<dbReference type="Gene3D" id="2.60.40.10">
    <property type="entry name" value="Immunoglobulins"/>
    <property type="match status" value="2"/>
</dbReference>
<evidence type="ECO:0000256" key="2">
    <source>
        <dbReference type="SAM" id="SignalP"/>
    </source>
</evidence>
<evidence type="ECO:0000256" key="1">
    <source>
        <dbReference type="SAM" id="MobiDB-lite"/>
    </source>
</evidence>
<keyword evidence="5" id="KW-1185">Reference proteome</keyword>
<protein>
    <submittedName>
        <fullName evidence="4">S-layer homology domain-containing protein</fullName>
    </submittedName>
</protein>
<keyword evidence="2" id="KW-0732">Signal</keyword>
<feature type="domain" description="SLH" evidence="3">
    <location>
        <begin position="91"/>
        <end position="154"/>
    </location>
</feature>
<dbReference type="PANTHER" id="PTHR43308">
    <property type="entry name" value="OUTER MEMBRANE PROTEIN ALPHA-RELATED"/>
    <property type="match status" value="1"/>
</dbReference>
<dbReference type="PROSITE" id="PS51272">
    <property type="entry name" value="SLH"/>
    <property type="match status" value="2"/>
</dbReference>
<name>A0ABW4ZXW0_9BACL</name>
<comment type="caution">
    <text evidence="4">The sequence shown here is derived from an EMBL/GenBank/DDBJ whole genome shotgun (WGS) entry which is preliminary data.</text>
</comment>
<dbReference type="RefSeq" id="WP_386046670.1">
    <property type="nucleotide sequence ID" value="NZ_JBHUIO010000005.1"/>
</dbReference>
<dbReference type="Proteomes" id="UP001597343">
    <property type="component" value="Unassembled WGS sequence"/>
</dbReference>
<evidence type="ECO:0000313" key="5">
    <source>
        <dbReference type="Proteomes" id="UP001597343"/>
    </source>
</evidence>
<dbReference type="InterPro" id="IPR013783">
    <property type="entry name" value="Ig-like_fold"/>
</dbReference>
<sequence length="742" mass="78360">MKATKWLAATLLLTAAWSPSAVMANGSAPSTSFSDLDGVAASKRVQIQEAQKQGLLAGDPSGLFRPTELLTRQELAALLVKALKLPHQSGTDSSFADVPATGWGTSAIEAVAQAGLMIGDGQGAFRPEDPVSREELAAVFVRAVNGIGARGGLKTNVQDAQQVSPWATPLVDAAVRLGLIDTPDAKLSPQGLVQREQIAGFLLDIFQAGVQTKTISSVDGDVITIDGKQFLVDDKWERLLGEGNTQALEGAVVRFRSANRNIDDLSDLEIVKDGVVLNASGTPFAGSLKISGDDVTVRGDSLGQLTLANGVSRVDIDARIESLVVDGGQAVQLNGNVHIETLQVTNPLTKLTLGSSVEIGEIKLPKGVRLSQVIENLHQVSERIKRVLVGIDDRTPPSPQPPKPNPTNHAPSVKNAISAVTAKVTDNLQAISLAGVFEDEDQDALTYSAASSNMGVATVAVDGANLSITPLDTGITTITVTADDRKGGTVQTQFTVTLTPADVVNNAPTVKNSISQVTTYAGDQDTTISLDRTFEDQDGDALTYSANSSDTGVAIVSVTGDQLSITPLQAGTAIITVTADDSNGGTVQTQFDVTVQTSKTLFFSELVWGDEALQGIELYNPTDRDIDTTKIRIERDDGGEPITIDPSGLAAIPKGSTATIGESFYAGDIYFDYFTIMNLNPDSPVTLKLFYENQLLDTAVFFPFKSIGRVSGTVRGSGNSYNFSQWEIQADGYTDGLNSYTP</sequence>
<feature type="chain" id="PRO_5045182971" evidence="2">
    <location>
        <begin position="25"/>
        <end position="742"/>
    </location>
</feature>
<proteinExistence type="predicted"/>
<organism evidence="4 5">
    <name type="scientific">Tumebacillus lipolyticus</name>
    <dbReference type="NCBI Taxonomy" id="1280370"/>
    <lineage>
        <taxon>Bacteria</taxon>
        <taxon>Bacillati</taxon>
        <taxon>Bacillota</taxon>
        <taxon>Bacilli</taxon>
        <taxon>Bacillales</taxon>
        <taxon>Alicyclobacillaceae</taxon>
        <taxon>Tumebacillus</taxon>
    </lineage>
</organism>
<accession>A0ABW4ZXW0</accession>
<feature type="domain" description="SLH" evidence="3">
    <location>
        <begin position="30"/>
        <end position="90"/>
    </location>
</feature>
<dbReference type="InterPro" id="IPR001119">
    <property type="entry name" value="SLH_dom"/>
</dbReference>